<accession>A0A2S6FFH6</accession>
<dbReference type="RefSeq" id="WP_104450993.1">
    <property type="nucleotide sequence ID" value="NZ_JBLZZR010000257.1"/>
</dbReference>
<evidence type="ECO:0000313" key="3">
    <source>
        <dbReference type="Proteomes" id="UP000238541"/>
    </source>
</evidence>
<protein>
    <recommendedName>
        <fullName evidence="4">DUF2165 domain-containing protein</fullName>
    </recommendedName>
</protein>
<keyword evidence="1" id="KW-1133">Transmembrane helix</keyword>
<feature type="transmembrane region" description="Helical" evidence="1">
    <location>
        <begin position="72"/>
        <end position="95"/>
    </location>
</feature>
<keyword evidence="1" id="KW-0472">Membrane</keyword>
<sequence>MNSLNTNQVIRISKTSILLFISFFGLLTTYNNFADYSTNYEYLGHILSMDTTLNQLKHSNRAITSPLLHHRIFWLIITLEIMFTLFCTIGTYHLYKNINTSKEAFHEAKKFAVIGLLIAIFIYYVCFQAIGIEWFNMDESENWNYRDWGRQAVDFILLSLIYIALPIESGEPPISPASAESR</sequence>
<proteinExistence type="predicted"/>
<gene>
    <name evidence="2" type="ORF">CD175_25640</name>
</gene>
<feature type="transmembrane region" description="Helical" evidence="1">
    <location>
        <begin position="12"/>
        <end position="30"/>
    </location>
</feature>
<comment type="caution">
    <text evidence="2">The sequence shown here is derived from an EMBL/GenBank/DDBJ whole genome shotgun (WGS) entry which is preliminary data.</text>
</comment>
<dbReference type="Proteomes" id="UP000238541">
    <property type="component" value="Unassembled WGS sequence"/>
</dbReference>
<dbReference type="Pfam" id="PF09933">
    <property type="entry name" value="DUF2165"/>
    <property type="match status" value="1"/>
</dbReference>
<dbReference type="AlphaFoldDB" id="A0A2S6FFH6"/>
<dbReference type="EMBL" id="NIRS01000007">
    <property type="protein sequence ID" value="PPK36165.1"/>
    <property type="molecule type" value="Genomic_DNA"/>
</dbReference>
<evidence type="ECO:0000256" key="1">
    <source>
        <dbReference type="SAM" id="Phobius"/>
    </source>
</evidence>
<name>A0A2S6FFH6_9PSED</name>
<evidence type="ECO:0000313" key="2">
    <source>
        <dbReference type="EMBL" id="PPK36165.1"/>
    </source>
</evidence>
<dbReference type="InterPro" id="IPR018681">
    <property type="entry name" value="DUF2165_transmembrane"/>
</dbReference>
<evidence type="ECO:0008006" key="4">
    <source>
        <dbReference type="Google" id="ProtNLM"/>
    </source>
</evidence>
<organism evidence="2 3">
    <name type="scientific">Pseudomonas laurylsulfatiphila</name>
    <dbReference type="NCBI Taxonomy" id="2011015"/>
    <lineage>
        <taxon>Bacteria</taxon>
        <taxon>Pseudomonadati</taxon>
        <taxon>Pseudomonadota</taxon>
        <taxon>Gammaproteobacteria</taxon>
        <taxon>Pseudomonadales</taxon>
        <taxon>Pseudomonadaceae</taxon>
        <taxon>Pseudomonas</taxon>
    </lineage>
</organism>
<reference evidence="3" key="1">
    <citation type="submission" date="2017-06" db="EMBL/GenBank/DDBJ databases">
        <authorList>
            <person name="Furmanczyk E.M."/>
        </authorList>
    </citation>
    <scope>NUCLEOTIDE SEQUENCE [LARGE SCALE GENOMIC DNA]</scope>
    <source>
        <strain evidence="3">AP3_16</strain>
    </source>
</reference>
<feature type="transmembrane region" description="Helical" evidence="1">
    <location>
        <begin position="111"/>
        <end position="136"/>
    </location>
</feature>
<keyword evidence="3" id="KW-1185">Reference proteome</keyword>
<keyword evidence="1" id="KW-0812">Transmembrane</keyword>